<dbReference type="EMBL" id="DF967972">
    <property type="protein sequence ID" value="GAP12987.1"/>
    <property type="molecule type" value="Genomic_DNA"/>
</dbReference>
<gene>
    <name evidence="1" type="ORF">LARV_00728</name>
</gene>
<dbReference type="SUPFAM" id="SSF57802">
    <property type="entry name" value="Rubredoxin-like"/>
    <property type="match status" value="1"/>
</dbReference>
<organism evidence="1">
    <name type="scientific">Longilinea arvoryzae</name>
    <dbReference type="NCBI Taxonomy" id="360412"/>
    <lineage>
        <taxon>Bacteria</taxon>
        <taxon>Bacillati</taxon>
        <taxon>Chloroflexota</taxon>
        <taxon>Anaerolineae</taxon>
        <taxon>Anaerolineales</taxon>
        <taxon>Anaerolineaceae</taxon>
        <taxon>Longilinea</taxon>
    </lineage>
</organism>
<evidence type="ECO:0000313" key="2">
    <source>
        <dbReference type="Proteomes" id="UP000055060"/>
    </source>
</evidence>
<dbReference type="RefSeq" id="WP_075072361.1">
    <property type="nucleotide sequence ID" value="NZ_DF967972.1"/>
</dbReference>
<evidence type="ECO:0000313" key="1">
    <source>
        <dbReference type="EMBL" id="GAP12987.1"/>
    </source>
</evidence>
<keyword evidence="2" id="KW-1185">Reference proteome</keyword>
<sequence length="101" mass="11447">MSVTVEELVSACFDELQMGQRFVPYIRRAEEAGFPQLAKLFRVLVASETVRDTLLRQGLLHHADLEGDYFVCPHCGLIFHFEHPDQCPVDETPGATFIAIR</sequence>
<dbReference type="Proteomes" id="UP000055060">
    <property type="component" value="Unassembled WGS sequence"/>
</dbReference>
<dbReference type="OrthoDB" id="9799749at2"/>
<dbReference type="STRING" id="360412.LARV_00728"/>
<accession>A0A0S7BGN5</accession>
<reference evidence="1" key="1">
    <citation type="submission" date="2015-07" db="EMBL/GenBank/DDBJ databases">
        <title>Draft Genome Sequences of Anaerolinea thermolimosa IMO-1, Bellilinea caldifistulae GOMI-1, Leptolinea tardivitalis YMTK-2, Levilinea saccharolytica KIBI-1,Longilinea arvoryzae KOME-1, Previously Described as Members of the Anaerolineaceae (Chloroflexi).</title>
        <authorList>
            <person name="Sekiguchi Y."/>
            <person name="Ohashi A."/>
            <person name="Matsuura N."/>
            <person name="Tourlousse M.D."/>
        </authorList>
    </citation>
    <scope>NUCLEOTIDE SEQUENCE [LARGE SCALE GENOMIC DNA]</scope>
    <source>
        <strain evidence="1">KOME-1</strain>
    </source>
</reference>
<proteinExistence type="predicted"/>
<protein>
    <submittedName>
        <fullName evidence="1">Uncharacterized protein</fullName>
    </submittedName>
</protein>
<name>A0A0S7BGN5_9CHLR</name>
<dbReference type="AlphaFoldDB" id="A0A0S7BGN5"/>